<dbReference type="InterPro" id="IPR036105">
    <property type="entry name" value="DiNase_FeMo-co_biosyn_sf"/>
</dbReference>
<dbReference type="Gene3D" id="3.30.420.130">
    <property type="entry name" value="Dinitrogenase iron-molybdenum cofactor biosynthesis domain"/>
    <property type="match status" value="1"/>
</dbReference>
<dbReference type="SUPFAM" id="SSF53146">
    <property type="entry name" value="Nitrogenase accessory factor-like"/>
    <property type="match status" value="1"/>
</dbReference>
<feature type="region of interest" description="Disordered" evidence="1">
    <location>
        <begin position="120"/>
        <end position="140"/>
    </location>
</feature>
<evidence type="ECO:0008006" key="4">
    <source>
        <dbReference type="Google" id="ProtNLM"/>
    </source>
</evidence>
<dbReference type="Proteomes" id="UP000629025">
    <property type="component" value="Unassembled WGS sequence"/>
</dbReference>
<organism evidence="2 3">
    <name type="scientific">Marinobacterium zhoushanense</name>
    <dbReference type="NCBI Taxonomy" id="1679163"/>
    <lineage>
        <taxon>Bacteria</taxon>
        <taxon>Pseudomonadati</taxon>
        <taxon>Pseudomonadota</taxon>
        <taxon>Gammaproteobacteria</taxon>
        <taxon>Oceanospirillales</taxon>
        <taxon>Oceanospirillaceae</taxon>
        <taxon>Marinobacterium</taxon>
    </lineage>
</organism>
<evidence type="ECO:0000313" key="3">
    <source>
        <dbReference type="Proteomes" id="UP000629025"/>
    </source>
</evidence>
<name>A0ABQ1K572_9GAMM</name>
<feature type="compositionally biased region" description="Basic and acidic residues" evidence="1">
    <location>
        <begin position="122"/>
        <end position="140"/>
    </location>
</feature>
<comment type="caution">
    <text evidence="2">The sequence shown here is derived from an EMBL/GenBank/DDBJ whole genome shotgun (WGS) entry which is preliminary data.</text>
</comment>
<reference evidence="3" key="1">
    <citation type="journal article" date="2019" name="Int. J. Syst. Evol. Microbiol.">
        <title>The Global Catalogue of Microorganisms (GCM) 10K type strain sequencing project: providing services to taxonomists for standard genome sequencing and annotation.</title>
        <authorList>
            <consortium name="The Broad Institute Genomics Platform"/>
            <consortium name="The Broad Institute Genome Sequencing Center for Infectious Disease"/>
            <person name="Wu L."/>
            <person name="Ma J."/>
        </authorList>
    </citation>
    <scope>NUCLEOTIDE SEQUENCE [LARGE SCALE GENOMIC DNA]</scope>
    <source>
        <strain evidence="3">CGMCC 1.15341</strain>
    </source>
</reference>
<accession>A0ABQ1K572</accession>
<keyword evidence="3" id="KW-1185">Reference proteome</keyword>
<gene>
    <name evidence="2" type="ORF">GCM10011352_09600</name>
</gene>
<protein>
    <recommendedName>
        <fullName evidence="4">Fe-Mo cluster-binding NifX family protein</fullName>
    </recommendedName>
</protein>
<sequence length="140" mass="15536">MNALIMKSRLIAIATNEQGLVAPHAGRAKRWHVYALEPNDDQPELVWEINLTETGSLHEWHVRDDGRRHPLHAVDIAIAGSAGDGVTRRLAERGTELVTTAEPAPLKALTDYLNNRLSAGVPHEEPHCLHPEKREERAGL</sequence>
<evidence type="ECO:0000256" key="1">
    <source>
        <dbReference type="SAM" id="MobiDB-lite"/>
    </source>
</evidence>
<evidence type="ECO:0000313" key="2">
    <source>
        <dbReference type="EMBL" id="GGB85799.1"/>
    </source>
</evidence>
<dbReference type="EMBL" id="BMIJ01000002">
    <property type="protein sequence ID" value="GGB85799.1"/>
    <property type="molecule type" value="Genomic_DNA"/>
</dbReference>
<proteinExistence type="predicted"/>